<dbReference type="PANTHER" id="PTHR11475:SF4">
    <property type="entry name" value="CHORION PEROXIDASE"/>
    <property type="match status" value="1"/>
</dbReference>
<dbReference type="PANTHER" id="PTHR11475">
    <property type="entry name" value="OXIDASE/PEROXIDASE"/>
    <property type="match status" value="1"/>
</dbReference>
<dbReference type="PRINTS" id="PR00457">
    <property type="entry name" value="ANPEROXIDASE"/>
</dbReference>
<feature type="binding site" description="axial binding residue" evidence="5">
    <location>
        <position position="328"/>
    </location>
    <ligand>
        <name>heme b</name>
        <dbReference type="ChEBI" id="CHEBI:60344"/>
    </ligand>
    <ligandPart>
        <name>Fe</name>
        <dbReference type="ChEBI" id="CHEBI:18248"/>
    </ligandPart>
</feature>
<sequence length="604" mass="68401">MEWRTRIAPVCSKREVMCDPLTPYRTVDGTCNNLGSPLLGSRMIAQGRVIQPFYDDGLNLPRMRSVTGGYLPNPRLISNVFHSNTGRSPVLNKRNTNMFFAYGQFLDHDISLTPVLQGKNLSRCFPIPVPPNDPVFHVCKNFARSAATPSFQCDPSPRLQINQLTSFIDGSTIYSSTPEQLDILREKRYGRLRLTARNLPLAGSSDMCTLSCPGHHCFLTGDGRRHEVPTLTTLHVIFAREHNKLARGLQFVNPHWDDERLFQEARRILGAELQHIAFFEYLPFVLGNDVMRKFGLTPAARGHREVYDPTVDPSTTSAFSTAAFRFGHSQIPSTIGLMAKDHTIIDEMPLHTQFERPDIFFNMDGSENLIRWLTNSNHEENDRLISDSVRNNLFQNMGPMQMDLAATNIQRGRDHGIPPYNVWREWCGLRPVVHFGKGPGGLVDHDGIARIFLSKLYRHPNDIDLFPAGVSEKNLPGASIGPTFACIIAKQFARFQRGDRFYYENANTPGSFTADQLNELKKTTLAAIQCRNSRIQATQPHQFLRPDRRSYFERTEVVLLEILYSYSHNFTIDILLVSPYSTEQQSKDTVSDDTIPQFEILAGA</sequence>
<evidence type="ECO:0000313" key="6">
    <source>
        <dbReference type="EMBL" id="OWF44553.1"/>
    </source>
</evidence>
<dbReference type="OrthoDB" id="6505174at2759"/>
<dbReference type="InterPro" id="IPR019791">
    <property type="entry name" value="Haem_peroxidase_animal"/>
</dbReference>
<dbReference type="InterPro" id="IPR010255">
    <property type="entry name" value="Haem_peroxidase_sf"/>
</dbReference>
<evidence type="ECO:0000256" key="4">
    <source>
        <dbReference type="ARBA" id="ARBA00023180"/>
    </source>
</evidence>
<dbReference type="CDD" id="cd09823">
    <property type="entry name" value="peroxinectin_like"/>
    <property type="match status" value="1"/>
</dbReference>
<evidence type="ECO:0000256" key="2">
    <source>
        <dbReference type="ARBA" id="ARBA00022525"/>
    </source>
</evidence>
<dbReference type="GO" id="GO:0005576">
    <property type="term" value="C:extracellular region"/>
    <property type="evidence" value="ECO:0007669"/>
    <property type="project" value="UniProtKB-SubCell"/>
</dbReference>
<dbReference type="EMBL" id="NEDP02004753">
    <property type="protein sequence ID" value="OWF44553.1"/>
    <property type="molecule type" value="Genomic_DNA"/>
</dbReference>
<proteinExistence type="predicted"/>
<keyword evidence="6" id="KW-0575">Peroxidase</keyword>
<organism evidence="6 7">
    <name type="scientific">Mizuhopecten yessoensis</name>
    <name type="common">Japanese scallop</name>
    <name type="synonym">Patinopecten yessoensis</name>
    <dbReference type="NCBI Taxonomy" id="6573"/>
    <lineage>
        <taxon>Eukaryota</taxon>
        <taxon>Metazoa</taxon>
        <taxon>Spiralia</taxon>
        <taxon>Lophotrochozoa</taxon>
        <taxon>Mollusca</taxon>
        <taxon>Bivalvia</taxon>
        <taxon>Autobranchia</taxon>
        <taxon>Pteriomorphia</taxon>
        <taxon>Pectinida</taxon>
        <taxon>Pectinoidea</taxon>
        <taxon>Pectinidae</taxon>
        <taxon>Mizuhopecten</taxon>
    </lineage>
</organism>
<protein>
    <submittedName>
        <fullName evidence="6">Peroxidase-like protein</fullName>
    </submittedName>
</protein>
<dbReference type="InterPro" id="IPR037120">
    <property type="entry name" value="Haem_peroxidase_sf_animal"/>
</dbReference>
<keyword evidence="7" id="KW-1185">Reference proteome</keyword>
<dbReference type="GO" id="GO:0020037">
    <property type="term" value="F:heme binding"/>
    <property type="evidence" value="ECO:0007669"/>
    <property type="project" value="InterPro"/>
</dbReference>
<comment type="subcellular location">
    <subcellularLocation>
        <location evidence="1">Secreted</location>
    </subcellularLocation>
</comment>
<evidence type="ECO:0000256" key="1">
    <source>
        <dbReference type="ARBA" id="ARBA00004613"/>
    </source>
</evidence>
<dbReference type="Proteomes" id="UP000242188">
    <property type="component" value="Unassembled WGS sequence"/>
</dbReference>
<dbReference type="Gene3D" id="1.10.640.10">
    <property type="entry name" value="Haem peroxidase domain superfamily, animal type"/>
    <property type="match status" value="1"/>
</dbReference>
<keyword evidence="3" id="KW-0732">Signal</keyword>
<dbReference type="GO" id="GO:0006979">
    <property type="term" value="P:response to oxidative stress"/>
    <property type="evidence" value="ECO:0007669"/>
    <property type="project" value="InterPro"/>
</dbReference>
<dbReference type="FunFam" id="1.10.640.10:FF:000003">
    <property type="entry name" value="chorion peroxidase"/>
    <property type="match status" value="1"/>
</dbReference>
<dbReference type="GO" id="GO:0046872">
    <property type="term" value="F:metal ion binding"/>
    <property type="evidence" value="ECO:0007669"/>
    <property type="project" value="UniProtKB-KW"/>
</dbReference>
<name>A0A210Q738_MIZYE</name>
<keyword evidence="5" id="KW-0349">Heme</keyword>
<dbReference type="AlphaFoldDB" id="A0A210Q738"/>
<accession>A0A210Q738</accession>
<reference evidence="6 7" key="1">
    <citation type="journal article" date="2017" name="Nat. Ecol. Evol.">
        <title>Scallop genome provides insights into evolution of bilaterian karyotype and development.</title>
        <authorList>
            <person name="Wang S."/>
            <person name="Zhang J."/>
            <person name="Jiao W."/>
            <person name="Li J."/>
            <person name="Xun X."/>
            <person name="Sun Y."/>
            <person name="Guo X."/>
            <person name="Huan P."/>
            <person name="Dong B."/>
            <person name="Zhang L."/>
            <person name="Hu X."/>
            <person name="Sun X."/>
            <person name="Wang J."/>
            <person name="Zhao C."/>
            <person name="Wang Y."/>
            <person name="Wang D."/>
            <person name="Huang X."/>
            <person name="Wang R."/>
            <person name="Lv J."/>
            <person name="Li Y."/>
            <person name="Zhang Z."/>
            <person name="Liu B."/>
            <person name="Lu W."/>
            <person name="Hui Y."/>
            <person name="Liang J."/>
            <person name="Zhou Z."/>
            <person name="Hou R."/>
            <person name="Li X."/>
            <person name="Liu Y."/>
            <person name="Li H."/>
            <person name="Ning X."/>
            <person name="Lin Y."/>
            <person name="Zhao L."/>
            <person name="Xing Q."/>
            <person name="Dou J."/>
            <person name="Li Y."/>
            <person name="Mao J."/>
            <person name="Guo H."/>
            <person name="Dou H."/>
            <person name="Li T."/>
            <person name="Mu C."/>
            <person name="Jiang W."/>
            <person name="Fu Q."/>
            <person name="Fu X."/>
            <person name="Miao Y."/>
            <person name="Liu J."/>
            <person name="Yu Q."/>
            <person name="Li R."/>
            <person name="Liao H."/>
            <person name="Li X."/>
            <person name="Kong Y."/>
            <person name="Jiang Z."/>
            <person name="Chourrout D."/>
            <person name="Li R."/>
            <person name="Bao Z."/>
        </authorList>
    </citation>
    <scope>NUCLEOTIDE SEQUENCE [LARGE SCALE GENOMIC DNA]</scope>
    <source>
        <strain evidence="6 7">PY_sf001</strain>
    </source>
</reference>
<gene>
    <name evidence="6" type="ORF">KP79_PYT17857</name>
</gene>
<keyword evidence="2" id="KW-0964">Secreted</keyword>
<dbReference type="PROSITE" id="PS50292">
    <property type="entry name" value="PEROXIDASE_3"/>
    <property type="match status" value="1"/>
</dbReference>
<keyword evidence="5" id="KW-0408">Iron</keyword>
<dbReference type="GO" id="GO:0004601">
    <property type="term" value="F:peroxidase activity"/>
    <property type="evidence" value="ECO:0007669"/>
    <property type="project" value="UniProtKB-KW"/>
</dbReference>
<keyword evidence="6" id="KW-0560">Oxidoreductase</keyword>
<dbReference type="Pfam" id="PF03098">
    <property type="entry name" value="An_peroxidase"/>
    <property type="match status" value="1"/>
</dbReference>
<keyword evidence="4" id="KW-0325">Glycoprotein</keyword>
<keyword evidence="5" id="KW-0479">Metal-binding</keyword>
<dbReference type="SUPFAM" id="SSF48113">
    <property type="entry name" value="Heme-dependent peroxidases"/>
    <property type="match status" value="1"/>
</dbReference>
<comment type="caution">
    <text evidence="6">The sequence shown here is derived from an EMBL/GenBank/DDBJ whole genome shotgun (WGS) entry which is preliminary data.</text>
</comment>
<evidence type="ECO:0000256" key="5">
    <source>
        <dbReference type="PIRSR" id="PIRSR619791-2"/>
    </source>
</evidence>
<evidence type="ECO:0000256" key="3">
    <source>
        <dbReference type="ARBA" id="ARBA00022729"/>
    </source>
</evidence>
<evidence type="ECO:0000313" key="7">
    <source>
        <dbReference type="Proteomes" id="UP000242188"/>
    </source>
</evidence>